<accession>A0A0E9UX43</accession>
<organism evidence="1">
    <name type="scientific">Anguilla anguilla</name>
    <name type="common">European freshwater eel</name>
    <name type="synonym">Muraena anguilla</name>
    <dbReference type="NCBI Taxonomy" id="7936"/>
    <lineage>
        <taxon>Eukaryota</taxon>
        <taxon>Metazoa</taxon>
        <taxon>Chordata</taxon>
        <taxon>Craniata</taxon>
        <taxon>Vertebrata</taxon>
        <taxon>Euteleostomi</taxon>
        <taxon>Actinopterygii</taxon>
        <taxon>Neopterygii</taxon>
        <taxon>Teleostei</taxon>
        <taxon>Anguilliformes</taxon>
        <taxon>Anguillidae</taxon>
        <taxon>Anguilla</taxon>
    </lineage>
</organism>
<reference evidence="1" key="1">
    <citation type="submission" date="2014-11" db="EMBL/GenBank/DDBJ databases">
        <authorList>
            <person name="Amaro Gonzalez C."/>
        </authorList>
    </citation>
    <scope>NUCLEOTIDE SEQUENCE</scope>
</reference>
<name>A0A0E9UX43_ANGAN</name>
<sequence>MHGRAPNFNVHSSAFGENLLAFRRVSPPQIRAV</sequence>
<dbReference type="EMBL" id="GBXM01038128">
    <property type="protein sequence ID" value="JAH70449.1"/>
    <property type="molecule type" value="Transcribed_RNA"/>
</dbReference>
<evidence type="ECO:0000313" key="1">
    <source>
        <dbReference type="EMBL" id="JAH70449.1"/>
    </source>
</evidence>
<dbReference type="AlphaFoldDB" id="A0A0E9UX43"/>
<proteinExistence type="predicted"/>
<protein>
    <submittedName>
        <fullName evidence="1">Uncharacterized protein</fullName>
    </submittedName>
</protein>
<reference evidence="1" key="2">
    <citation type="journal article" date="2015" name="Fish Shellfish Immunol.">
        <title>Early steps in the European eel (Anguilla anguilla)-Vibrio vulnificus interaction in the gills: Role of the RtxA13 toxin.</title>
        <authorList>
            <person name="Callol A."/>
            <person name="Pajuelo D."/>
            <person name="Ebbesson L."/>
            <person name="Teles M."/>
            <person name="MacKenzie S."/>
            <person name="Amaro C."/>
        </authorList>
    </citation>
    <scope>NUCLEOTIDE SEQUENCE</scope>
</reference>